<name>A0A4R5B327_9ACTN</name>
<sequence>MSFVTLPSAASWRHGGTRTGFEVAFFSHDDRGPRAEGTTTATEDGKSWVVDYMIQLDDSWLTRSARIVGRSGGSTIVTVIETDGRGHWQVDGVAAPHLQGCLDLDLEASAMTNTFPVHRLRLPANRAVAAPAAYVRAVGLEVGRLEQTYSQQSEEHYDYTAPAFDFACRLVYDQHGLILHYPGIATRIQ</sequence>
<evidence type="ECO:0000313" key="2">
    <source>
        <dbReference type="Proteomes" id="UP000295578"/>
    </source>
</evidence>
<evidence type="ECO:0008006" key="3">
    <source>
        <dbReference type="Google" id="ProtNLM"/>
    </source>
</evidence>
<reference evidence="1 2" key="1">
    <citation type="submission" date="2019-03" db="EMBL/GenBank/DDBJ databases">
        <title>Draft genome sequences of novel Actinobacteria.</title>
        <authorList>
            <person name="Sahin N."/>
            <person name="Ay H."/>
            <person name="Saygin H."/>
        </authorList>
    </citation>
    <scope>NUCLEOTIDE SEQUENCE [LARGE SCALE GENOMIC DNA]</scope>
    <source>
        <strain evidence="1 2">DSM 45941</strain>
    </source>
</reference>
<dbReference type="AlphaFoldDB" id="A0A4R5B327"/>
<dbReference type="OrthoDB" id="7347529at2"/>
<dbReference type="Proteomes" id="UP000295578">
    <property type="component" value="Unassembled WGS sequence"/>
</dbReference>
<keyword evidence="2" id="KW-1185">Reference proteome</keyword>
<accession>A0A4R5B327</accession>
<dbReference type="InterPro" id="IPR009467">
    <property type="entry name" value="Glycolipid-bd_prot_put"/>
</dbReference>
<evidence type="ECO:0000313" key="1">
    <source>
        <dbReference type="EMBL" id="TDD80141.1"/>
    </source>
</evidence>
<comment type="caution">
    <text evidence="1">The sequence shown here is derived from an EMBL/GenBank/DDBJ whole genome shotgun (WGS) entry which is preliminary data.</text>
</comment>
<protein>
    <recommendedName>
        <fullName evidence="3">Glycolipid-binding domain-containing protein</fullName>
    </recommendedName>
</protein>
<proteinExistence type="predicted"/>
<dbReference type="SUPFAM" id="SSF159275">
    <property type="entry name" value="PA1994-like"/>
    <property type="match status" value="1"/>
</dbReference>
<gene>
    <name evidence="1" type="ORF">E1293_21440</name>
</gene>
<dbReference type="RefSeq" id="WP_132199233.1">
    <property type="nucleotide sequence ID" value="NZ_SMKY01000097.1"/>
</dbReference>
<dbReference type="EMBL" id="SMKY01000097">
    <property type="protein sequence ID" value="TDD80141.1"/>
    <property type="molecule type" value="Genomic_DNA"/>
</dbReference>
<organism evidence="1 2">
    <name type="scientific">Actinomadura darangshiensis</name>
    <dbReference type="NCBI Taxonomy" id="705336"/>
    <lineage>
        <taxon>Bacteria</taxon>
        <taxon>Bacillati</taxon>
        <taxon>Actinomycetota</taxon>
        <taxon>Actinomycetes</taxon>
        <taxon>Streptosporangiales</taxon>
        <taxon>Thermomonosporaceae</taxon>
        <taxon>Actinomadura</taxon>
    </lineage>
</organism>
<dbReference type="Pfam" id="PF06475">
    <property type="entry name" value="Glycolipid_bind"/>
    <property type="match status" value="1"/>
</dbReference>